<dbReference type="EMBL" id="JBHLTN010000038">
    <property type="protein sequence ID" value="MFC0594178.1"/>
    <property type="molecule type" value="Genomic_DNA"/>
</dbReference>
<organism evidence="3 4">
    <name type="scientific">Ottowia pentelensis</name>
    <dbReference type="NCBI Taxonomy" id="511108"/>
    <lineage>
        <taxon>Bacteria</taxon>
        <taxon>Pseudomonadati</taxon>
        <taxon>Pseudomonadota</taxon>
        <taxon>Betaproteobacteria</taxon>
        <taxon>Burkholderiales</taxon>
        <taxon>Comamonadaceae</taxon>
        <taxon>Ottowia</taxon>
    </lineage>
</organism>
<dbReference type="RefSeq" id="WP_377484747.1">
    <property type="nucleotide sequence ID" value="NZ_JBHLTN010000038.1"/>
</dbReference>
<reference evidence="3 4" key="1">
    <citation type="submission" date="2024-09" db="EMBL/GenBank/DDBJ databases">
        <authorList>
            <person name="Sun Q."/>
            <person name="Mori K."/>
        </authorList>
    </citation>
    <scope>NUCLEOTIDE SEQUENCE [LARGE SCALE GENOMIC DNA]</scope>
    <source>
        <strain evidence="3 4">NCAIM B.02336</strain>
    </source>
</reference>
<dbReference type="InterPro" id="IPR018376">
    <property type="entry name" value="Enoyl-CoA_hyd/isom_CS"/>
</dbReference>
<accession>A0ABV6PZ32</accession>
<dbReference type="Pfam" id="PF00378">
    <property type="entry name" value="ECH_1"/>
    <property type="match status" value="1"/>
</dbReference>
<dbReference type="InterPro" id="IPR001753">
    <property type="entry name" value="Enoyl-CoA_hydra/iso"/>
</dbReference>
<dbReference type="CDD" id="cd06558">
    <property type="entry name" value="crotonase-like"/>
    <property type="match status" value="1"/>
</dbReference>
<evidence type="ECO:0000256" key="2">
    <source>
        <dbReference type="RuleBase" id="RU003707"/>
    </source>
</evidence>
<comment type="similarity">
    <text evidence="1 2">Belongs to the enoyl-CoA hydratase/isomerase family.</text>
</comment>
<dbReference type="Proteomes" id="UP001589834">
    <property type="component" value="Unassembled WGS sequence"/>
</dbReference>
<dbReference type="PANTHER" id="PTHR43802:SF1">
    <property type="entry name" value="IP11341P-RELATED"/>
    <property type="match status" value="1"/>
</dbReference>
<keyword evidence="4" id="KW-1185">Reference proteome</keyword>
<sequence>MTDLSEEPYVNVSRDEHVAIVEIQRPPYNFFSVPMVAGIADAFETLEADPDCRAIVLCARGKAFCAGADLSNRDRRTGQSGPRAVNPIYDEALRLFSCTKPSIGAIHGPAIGGGLGLALATDFRVTCTEARFSANFNRLGFHPGFGLSATLPNLIGTQQAAMMFYTGRRIDGQEAVRIGLADMLVPQADVRAEAVALARGIAISSPLAVQSTRTTLRMGLVDQVRLAVARESLEQNRHFNTEDFKEGVKAMAERRLPQFVGR</sequence>
<evidence type="ECO:0000313" key="4">
    <source>
        <dbReference type="Proteomes" id="UP001589834"/>
    </source>
</evidence>
<evidence type="ECO:0000256" key="1">
    <source>
        <dbReference type="ARBA" id="ARBA00005254"/>
    </source>
</evidence>
<dbReference type="Gene3D" id="3.90.226.10">
    <property type="entry name" value="2-enoyl-CoA Hydratase, Chain A, domain 1"/>
    <property type="match status" value="1"/>
</dbReference>
<comment type="caution">
    <text evidence="3">The sequence shown here is derived from an EMBL/GenBank/DDBJ whole genome shotgun (WGS) entry which is preliminary data.</text>
</comment>
<gene>
    <name evidence="3" type="ORF">ACFFGG_16640</name>
</gene>
<proteinExistence type="inferred from homology"/>
<dbReference type="SUPFAM" id="SSF52096">
    <property type="entry name" value="ClpP/crotonase"/>
    <property type="match status" value="1"/>
</dbReference>
<evidence type="ECO:0000313" key="3">
    <source>
        <dbReference type="EMBL" id="MFC0594178.1"/>
    </source>
</evidence>
<dbReference type="InterPro" id="IPR029045">
    <property type="entry name" value="ClpP/crotonase-like_dom_sf"/>
</dbReference>
<protein>
    <submittedName>
        <fullName evidence="3">Enoyl-CoA hydratase/isomerase family protein</fullName>
    </submittedName>
</protein>
<name>A0ABV6PZ32_9BURK</name>
<dbReference type="PROSITE" id="PS00166">
    <property type="entry name" value="ENOYL_COA_HYDRATASE"/>
    <property type="match status" value="1"/>
</dbReference>
<dbReference type="PANTHER" id="PTHR43802">
    <property type="entry name" value="ENOYL-COA HYDRATASE"/>
    <property type="match status" value="1"/>
</dbReference>